<name>A0ABP3UCU2_9CLOT</name>
<reference evidence="3" key="1">
    <citation type="journal article" date="2019" name="Int. J. Syst. Evol. Microbiol.">
        <title>The Global Catalogue of Microorganisms (GCM) 10K type strain sequencing project: providing services to taxonomists for standard genome sequencing and annotation.</title>
        <authorList>
            <consortium name="The Broad Institute Genomics Platform"/>
            <consortium name="The Broad Institute Genome Sequencing Center for Infectious Disease"/>
            <person name="Wu L."/>
            <person name="Ma J."/>
        </authorList>
    </citation>
    <scope>NUCLEOTIDE SEQUENCE [LARGE SCALE GENOMIC DNA]</scope>
    <source>
        <strain evidence="3">JCM 1405</strain>
    </source>
</reference>
<proteinExistence type="predicted"/>
<evidence type="ECO:0000259" key="1">
    <source>
        <dbReference type="Pfam" id="PF13556"/>
    </source>
</evidence>
<dbReference type="RefSeq" id="WP_343769726.1">
    <property type="nucleotide sequence ID" value="NZ_BAAACF010000002.1"/>
</dbReference>
<dbReference type="PANTHER" id="PTHR33744:SF15">
    <property type="entry name" value="CARBOHYDRATE DIACID REGULATOR"/>
    <property type="match status" value="1"/>
</dbReference>
<dbReference type="SUPFAM" id="SSF46689">
    <property type="entry name" value="Homeodomain-like"/>
    <property type="match status" value="1"/>
</dbReference>
<accession>A0ABP3UCU2</accession>
<evidence type="ECO:0000313" key="2">
    <source>
        <dbReference type="EMBL" id="GAA0726146.1"/>
    </source>
</evidence>
<dbReference type="Proteomes" id="UP001500339">
    <property type="component" value="Unassembled WGS sequence"/>
</dbReference>
<dbReference type="InterPro" id="IPR025736">
    <property type="entry name" value="PucR_C-HTH_dom"/>
</dbReference>
<dbReference type="InterPro" id="IPR051448">
    <property type="entry name" value="CdaR-like_regulators"/>
</dbReference>
<sequence>MCDFKTYLNNLHMETGIDFELCWESGKVIYKSSDIIKEIISYEIILGNSKANLYVEIKDNDCAPLLKFTIENKYRELARYKQNILAKLLDGEDFVLEEIQGELPFIYKNNNMLLLKLKNNYKEALNIIENLYTKEEVFSFVYENYIVIIGNFDELIEHAEGIKSSIEMELYCNCTISMTKNITDECSLRKAYKEAKEAIYLGEVFSLNNRILSYDDLFLERLAYNIDSRIKDDILKKISKILQKFDGEMINTIEEFVRCNLNISETAKILYIHRNTLIYRLDKIQKETGYDIRIFKNAALFAIALLFWKEKNKK</sequence>
<evidence type="ECO:0000313" key="3">
    <source>
        <dbReference type="Proteomes" id="UP001500339"/>
    </source>
</evidence>
<dbReference type="Gene3D" id="1.10.10.2840">
    <property type="entry name" value="PucR C-terminal helix-turn-helix domain"/>
    <property type="match status" value="1"/>
</dbReference>
<protein>
    <submittedName>
        <fullName evidence="2">PucR family transcriptional regulator</fullName>
    </submittedName>
</protein>
<dbReference type="InterPro" id="IPR009057">
    <property type="entry name" value="Homeodomain-like_sf"/>
</dbReference>
<dbReference type="InterPro" id="IPR042070">
    <property type="entry name" value="PucR_C-HTH_sf"/>
</dbReference>
<organism evidence="2 3">
    <name type="scientific">Clostridium malenominatum</name>
    <dbReference type="NCBI Taxonomy" id="1539"/>
    <lineage>
        <taxon>Bacteria</taxon>
        <taxon>Bacillati</taxon>
        <taxon>Bacillota</taxon>
        <taxon>Clostridia</taxon>
        <taxon>Eubacteriales</taxon>
        <taxon>Clostridiaceae</taxon>
        <taxon>Clostridium</taxon>
    </lineage>
</organism>
<dbReference type="EMBL" id="BAAACF010000002">
    <property type="protein sequence ID" value="GAA0726146.1"/>
    <property type="molecule type" value="Genomic_DNA"/>
</dbReference>
<gene>
    <name evidence="2" type="ORF">GCM10008905_22330</name>
</gene>
<keyword evidence="3" id="KW-1185">Reference proteome</keyword>
<dbReference type="PANTHER" id="PTHR33744">
    <property type="entry name" value="CARBOHYDRATE DIACID REGULATOR"/>
    <property type="match status" value="1"/>
</dbReference>
<comment type="caution">
    <text evidence="2">The sequence shown here is derived from an EMBL/GenBank/DDBJ whole genome shotgun (WGS) entry which is preliminary data.</text>
</comment>
<dbReference type="Pfam" id="PF13556">
    <property type="entry name" value="HTH_30"/>
    <property type="match status" value="1"/>
</dbReference>
<feature type="domain" description="PucR C-terminal helix-turn-helix" evidence="1">
    <location>
        <begin position="250"/>
        <end position="306"/>
    </location>
</feature>